<protein>
    <submittedName>
        <fullName evidence="2">Uncharacterized protein</fullName>
    </submittedName>
</protein>
<evidence type="ECO:0000313" key="2">
    <source>
        <dbReference type="EMBL" id="KAL0305204.1"/>
    </source>
</evidence>
<reference evidence="2" key="2">
    <citation type="journal article" date="2024" name="Plant">
        <title>Genomic evolution and insights into agronomic trait innovations of Sesamum species.</title>
        <authorList>
            <person name="Miao H."/>
            <person name="Wang L."/>
            <person name="Qu L."/>
            <person name="Liu H."/>
            <person name="Sun Y."/>
            <person name="Le M."/>
            <person name="Wang Q."/>
            <person name="Wei S."/>
            <person name="Zheng Y."/>
            <person name="Lin W."/>
            <person name="Duan Y."/>
            <person name="Cao H."/>
            <person name="Xiong S."/>
            <person name="Wang X."/>
            <person name="Wei L."/>
            <person name="Li C."/>
            <person name="Ma Q."/>
            <person name="Ju M."/>
            <person name="Zhao R."/>
            <person name="Li G."/>
            <person name="Mu C."/>
            <person name="Tian Q."/>
            <person name="Mei H."/>
            <person name="Zhang T."/>
            <person name="Gao T."/>
            <person name="Zhang H."/>
        </authorList>
    </citation>
    <scope>NUCLEOTIDE SEQUENCE</scope>
    <source>
        <strain evidence="2">G01</strain>
    </source>
</reference>
<comment type="caution">
    <text evidence="2">The sequence shown here is derived from an EMBL/GenBank/DDBJ whole genome shotgun (WGS) entry which is preliminary data.</text>
</comment>
<organism evidence="2">
    <name type="scientific">Sesamum angustifolium</name>
    <dbReference type="NCBI Taxonomy" id="2727405"/>
    <lineage>
        <taxon>Eukaryota</taxon>
        <taxon>Viridiplantae</taxon>
        <taxon>Streptophyta</taxon>
        <taxon>Embryophyta</taxon>
        <taxon>Tracheophyta</taxon>
        <taxon>Spermatophyta</taxon>
        <taxon>Magnoliopsida</taxon>
        <taxon>eudicotyledons</taxon>
        <taxon>Gunneridae</taxon>
        <taxon>Pentapetalae</taxon>
        <taxon>asterids</taxon>
        <taxon>lamiids</taxon>
        <taxon>Lamiales</taxon>
        <taxon>Pedaliaceae</taxon>
        <taxon>Sesamum</taxon>
    </lineage>
</organism>
<sequence>MEVTKADLSDLQELAESFTQLGIVELVNVQTNEVTPALPPPEGSTCSNESPQDHPMRESADFHTNATQRLWEPDFEKIQGEILEEHLKIHLGQEQCSSPCIHMKLIDEWVTAIKIAATTLELDKENFIKLVELSLEGSMKIGWDNTLADTKASILAGDSKSVIADRLGRLIKIHFIGDG</sequence>
<evidence type="ECO:0000256" key="1">
    <source>
        <dbReference type="SAM" id="MobiDB-lite"/>
    </source>
</evidence>
<reference evidence="2" key="1">
    <citation type="submission" date="2020-06" db="EMBL/GenBank/DDBJ databases">
        <authorList>
            <person name="Li T."/>
            <person name="Hu X."/>
            <person name="Zhang T."/>
            <person name="Song X."/>
            <person name="Zhang H."/>
            <person name="Dai N."/>
            <person name="Sheng W."/>
            <person name="Hou X."/>
            <person name="Wei L."/>
        </authorList>
    </citation>
    <scope>NUCLEOTIDE SEQUENCE</scope>
    <source>
        <strain evidence="2">G01</strain>
        <tissue evidence="2">Leaf</tissue>
    </source>
</reference>
<accession>A0AAW2KE59</accession>
<feature type="region of interest" description="Disordered" evidence="1">
    <location>
        <begin position="34"/>
        <end position="58"/>
    </location>
</feature>
<dbReference type="AlphaFoldDB" id="A0AAW2KE59"/>
<proteinExistence type="predicted"/>
<gene>
    <name evidence="2" type="ORF">Sangu_3045300</name>
</gene>
<dbReference type="EMBL" id="JACGWK010000133">
    <property type="protein sequence ID" value="KAL0305204.1"/>
    <property type="molecule type" value="Genomic_DNA"/>
</dbReference>
<name>A0AAW2KE59_9LAMI</name>